<feature type="domain" description="Tc1-like transposase DDE" evidence="1">
    <location>
        <begin position="5"/>
        <end position="76"/>
    </location>
</feature>
<dbReference type="EMBL" id="CADCVN010001355">
    <property type="protein sequence ID" value="CAA9529597.1"/>
    <property type="molecule type" value="Genomic_DNA"/>
</dbReference>
<name>A0A6J4TR48_9BACT</name>
<dbReference type="Gene3D" id="3.30.420.10">
    <property type="entry name" value="Ribonuclease H-like superfamily/Ribonuclease H"/>
    <property type="match status" value="1"/>
</dbReference>
<evidence type="ECO:0000259" key="1">
    <source>
        <dbReference type="Pfam" id="PF13358"/>
    </source>
</evidence>
<dbReference type="InterPro" id="IPR036397">
    <property type="entry name" value="RNaseH_sf"/>
</dbReference>
<sequence>MREKFLELFAPAYPKDIYIIQLDNGGCHQALDLSLPENVILRFQPPHCPELNPIERLWSEIKKVLKWEWFTNLDELTLGVKNALQNLNQTLTASVTGWQFLIEVLAVAGI</sequence>
<gene>
    <name evidence="2" type="ORF">AVDCRST_MAG96-3467</name>
</gene>
<protein>
    <recommendedName>
        <fullName evidence="1">Tc1-like transposase DDE domain-containing protein</fullName>
    </recommendedName>
</protein>
<proteinExistence type="predicted"/>
<dbReference type="GO" id="GO:0003676">
    <property type="term" value="F:nucleic acid binding"/>
    <property type="evidence" value="ECO:0007669"/>
    <property type="project" value="InterPro"/>
</dbReference>
<reference evidence="2" key="1">
    <citation type="submission" date="2020-02" db="EMBL/GenBank/DDBJ databases">
        <authorList>
            <person name="Meier V. D."/>
        </authorList>
    </citation>
    <scope>NUCLEOTIDE SEQUENCE</scope>
    <source>
        <strain evidence="2">AVDCRST_MAG96</strain>
    </source>
</reference>
<dbReference type="AlphaFoldDB" id="A0A6J4TR48"/>
<evidence type="ECO:0000313" key="2">
    <source>
        <dbReference type="EMBL" id="CAA9529597.1"/>
    </source>
</evidence>
<dbReference type="InterPro" id="IPR038717">
    <property type="entry name" value="Tc1-like_DDE_dom"/>
</dbReference>
<accession>A0A6J4TR48</accession>
<dbReference type="Pfam" id="PF13358">
    <property type="entry name" value="DDE_3"/>
    <property type="match status" value="1"/>
</dbReference>
<organism evidence="2">
    <name type="scientific">uncultured Segetibacter sp</name>
    <dbReference type="NCBI Taxonomy" id="481133"/>
    <lineage>
        <taxon>Bacteria</taxon>
        <taxon>Pseudomonadati</taxon>
        <taxon>Bacteroidota</taxon>
        <taxon>Chitinophagia</taxon>
        <taxon>Chitinophagales</taxon>
        <taxon>Chitinophagaceae</taxon>
        <taxon>Segetibacter</taxon>
        <taxon>environmental samples</taxon>
    </lineage>
</organism>